<dbReference type="Gene3D" id="2.40.100.10">
    <property type="entry name" value="Cyclophilin-like"/>
    <property type="match status" value="1"/>
</dbReference>
<dbReference type="Pfam" id="PF19200">
    <property type="entry name" value="MupG_N"/>
    <property type="match status" value="1"/>
</dbReference>
<reference evidence="3" key="1">
    <citation type="submission" date="2022-12" db="EMBL/GenBank/DDBJ databases">
        <authorList>
            <person name="Wang J."/>
        </authorList>
    </citation>
    <scope>NUCLEOTIDE SEQUENCE</scope>
    <source>
        <strain evidence="3">HY-42-06</strain>
    </source>
</reference>
<feature type="domain" description="6-phospho-N-acetylmuramidase C-terminal" evidence="1">
    <location>
        <begin position="243"/>
        <end position="357"/>
    </location>
</feature>
<dbReference type="PANTHER" id="PTHR38435:SF2">
    <property type="entry name" value="DUF871 DOMAIN-CONTAINING PROTEIN"/>
    <property type="match status" value="1"/>
</dbReference>
<dbReference type="InterPro" id="IPR013785">
    <property type="entry name" value="Aldolase_TIM"/>
</dbReference>
<dbReference type="EMBL" id="JAPQES010000001">
    <property type="protein sequence ID" value="MCY6369121.1"/>
    <property type="molecule type" value="Genomic_DNA"/>
</dbReference>
<gene>
    <name evidence="3" type="ORF">OXH55_00485</name>
</gene>
<evidence type="ECO:0000259" key="2">
    <source>
        <dbReference type="Pfam" id="PF19200"/>
    </source>
</evidence>
<evidence type="ECO:0000259" key="1">
    <source>
        <dbReference type="Pfam" id="PF05913"/>
    </source>
</evidence>
<dbReference type="InterPro" id="IPR017853">
    <property type="entry name" value="GH"/>
</dbReference>
<dbReference type="Proteomes" id="UP001079657">
    <property type="component" value="Unassembled WGS sequence"/>
</dbReference>
<feature type="domain" description="6-phospho-N-acetylmuramidase N-terminal" evidence="2">
    <location>
        <begin position="4"/>
        <end position="236"/>
    </location>
</feature>
<sequence>MAKGISIFIGMDYTLEENLKYIEMARTKGFERIFTSLHIPEANYEKVLEDFKEITKLADRLNMKIVADISPRAFSYLNANMNNLKVIADLNIYGIRVDFGFTPEEIATFTKNSYGLKVEINASTITERFLQQFEKYQPNYKMIQACHNYYPKLNSGISVESFKKKNDMLKKYNIEISAFIPSLQNKRGPIYEGLPTLEIHRFMKPEISAKHLYALGIDNVFWGDSIPSQLEIESVGQLSQDILEFKIKLYTNCEIEKKIIFKEYHINRPDSAEDVVRSTDSRMFLKKQDEINPYNNSERKSGVITIDNKEYLRYCGELQICKKDLPQDNRVNVVGEIIDEEKFLINYIEDETKFRFKAV</sequence>
<accession>A0ABT4CLY5</accession>
<dbReference type="RefSeq" id="WP_268047445.1">
    <property type="nucleotide sequence ID" value="NZ_JAPQES010000001.1"/>
</dbReference>
<dbReference type="SUPFAM" id="SSF50891">
    <property type="entry name" value="Cyclophilin-like"/>
    <property type="match status" value="1"/>
</dbReference>
<keyword evidence="4" id="KW-1185">Reference proteome</keyword>
<name>A0ABT4CLY5_9CLOT</name>
<evidence type="ECO:0000313" key="3">
    <source>
        <dbReference type="EMBL" id="MCY6369121.1"/>
    </source>
</evidence>
<proteinExistence type="predicted"/>
<dbReference type="InterPro" id="IPR008589">
    <property type="entry name" value="MupG"/>
</dbReference>
<dbReference type="InterPro" id="IPR043894">
    <property type="entry name" value="MupG_C"/>
</dbReference>
<comment type="caution">
    <text evidence="3">The sequence shown here is derived from an EMBL/GenBank/DDBJ whole genome shotgun (WGS) entry which is preliminary data.</text>
</comment>
<dbReference type="Pfam" id="PF05913">
    <property type="entry name" value="MupG_C"/>
    <property type="match status" value="1"/>
</dbReference>
<dbReference type="PANTHER" id="PTHR38435">
    <property type="match status" value="1"/>
</dbReference>
<evidence type="ECO:0000313" key="4">
    <source>
        <dbReference type="Proteomes" id="UP001079657"/>
    </source>
</evidence>
<organism evidence="3 4">
    <name type="scientific">Clostridium ganghwense</name>
    <dbReference type="NCBI Taxonomy" id="312089"/>
    <lineage>
        <taxon>Bacteria</taxon>
        <taxon>Bacillati</taxon>
        <taxon>Bacillota</taxon>
        <taxon>Clostridia</taxon>
        <taxon>Eubacteriales</taxon>
        <taxon>Clostridiaceae</taxon>
        <taxon>Clostridium</taxon>
    </lineage>
</organism>
<dbReference type="SUPFAM" id="SSF51445">
    <property type="entry name" value="(Trans)glycosidases"/>
    <property type="match status" value="1"/>
</dbReference>
<dbReference type="Gene3D" id="3.20.20.70">
    <property type="entry name" value="Aldolase class I"/>
    <property type="match status" value="1"/>
</dbReference>
<protein>
    <submittedName>
        <fullName evidence="3">MupG family TIM beta-alpha barrel fold protein</fullName>
    </submittedName>
</protein>
<dbReference type="InterPro" id="IPR029000">
    <property type="entry name" value="Cyclophilin-like_dom_sf"/>
</dbReference>
<dbReference type="InterPro" id="IPR043797">
    <property type="entry name" value="MupG_N"/>
</dbReference>